<reference evidence="1" key="1">
    <citation type="submission" date="2020-03" db="EMBL/GenBank/DDBJ databases">
        <title>Castanea mollissima Vanexum genome sequencing.</title>
        <authorList>
            <person name="Staton M."/>
        </authorList>
    </citation>
    <scope>NUCLEOTIDE SEQUENCE</scope>
    <source>
        <tissue evidence="1">Leaf</tissue>
    </source>
</reference>
<gene>
    <name evidence="1" type="ORF">CMV_020441</name>
</gene>
<dbReference type="AlphaFoldDB" id="A0A8J4VFT4"/>
<proteinExistence type="predicted"/>
<dbReference type="OrthoDB" id="1678912at2759"/>
<dbReference type="EMBL" id="JRKL02003798">
    <property type="protein sequence ID" value="KAF3954190.1"/>
    <property type="molecule type" value="Genomic_DNA"/>
</dbReference>
<dbReference type="Proteomes" id="UP000737018">
    <property type="component" value="Unassembled WGS sequence"/>
</dbReference>
<sequence length="68" mass="7716">MHSLKTTYQRIEERDILEQLVDQAMACRTFLTKIVNFSLAYLDKDLNVVSEKLITAVEAIEVASGRSV</sequence>
<comment type="caution">
    <text evidence="1">The sequence shown here is derived from an EMBL/GenBank/DDBJ whole genome shotgun (WGS) entry which is preliminary data.</text>
</comment>
<evidence type="ECO:0000313" key="1">
    <source>
        <dbReference type="EMBL" id="KAF3954190.1"/>
    </source>
</evidence>
<keyword evidence="2" id="KW-1185">Reference proteome</keyword>
<organism evidence="1 2">
    <name type="scientific">Castanea mollissima</name>
    <name type="common">Chinese chestnut</name>
    <dbReference type="NCBI Taxonomy" id="60419"/>
    <lineage>
        <taxon>Eukaryota</taxon>
        <taxon>Viridiplantae</taxon>
        <taxon>Streptophyta</taxon>
        <taxon>Embryophyta</taxon>
        <taxon>Tracheophyta</taxon>
        <taxon>Spermatophyta</taxon>
        <taxon>Magnoliopsida</taxon>
        <taxon>eudicotyledons</taxon>
        <taxon>Gunneridae</taxon>
        <taxon>Pentapetalae</taxon>
        <taxon>rosids</taxon>
        <taxon>fabids</taxon>
        <taxon>Fagales</taxon>
        <taxon>Fagaceae</taxon>
        <taxon>Castanea</taxon>
    </lineage>
</organism>
<evidence type="ECO:0000313" key="2">
    <source>
        <dbReference type="Proteomes" id="UP000737018"/>
    </source>
</evidence>
<protein>
    <submittedName>
        <fullName evidence="1">Uncharacterized protein</fullName>
    </submittedName>
</protein>
<name>A0A8J4VFT4_9ROSI</name>
<accession>A0A8J4VFT4</accession>